<comment type="caution">
    <text evidence="3">The sequence shown here is derived from an EMBL/GenBank/DDBJ whole genome shotgun (WGS) entry which is preliminary data.</text>
</comment>
<dbReference type="Pfam" id="PF00620">
    <property type="entry name" value="RhoGAP"/>
    <property type="match status" value="1"/>
</dbReference>
<dbReference type="PROSITE" id="PS50238">
    <property type="entry name" value="RHOGAP"/>
    <property type="match status" value="1"/>
</dbReference>
<accession>A0A0C2MLL3</accession>
<dbReference type="Proteomes" id="UP000031668">
    <property type="component" value="Unassembled WGS sequence"/>
</dbReference>
<name>A0A0C2MLL3_THEKT</name>
<dbReference type="InterPro" id="IPR000198">
    <property type="entry name" value="RhoGAP_dom"/>
</dbReference>
<protein>
    <recommendedName>
        <fullName evidence="2">Rho-GAP domain-containing protein</fullName>
    </recommendedName>
</protein>
<keyword evidence="4" id="KW-1185">Reference proteome</keyword>
<feature type="compositionally biased region" description="Polar residues" evidence="1">
    <location>
        <begin position="121"/>
        <end position="131"/>
    </location>
</feature>
<evidence type="ECO:0000313" key="3">
    <source>
        <dbReference type="EMBL" id="KII65235.1"/>
    </source>
</evidence>
<dbReference type="AlphaFoldDB" id="A0A0C2MLL3"/>
<evidence type="ECO:0000256" key="1">
    <source>
        <dbReference type="SAM" id="MobiDB-lite"/>
    </source>
</evidence>
<dbReference type="InterPro" id="IPR008936">
    <property type="entry name" value="Rho_GTPase_activation_prot"/>
</dbReference>
<evidence type="ECO:0000259" key="2">
    <source>
        <dbReference type="PROSITE" id="PS50238"/>
    </source>
</evidence>
<dbReference type="Gene3D" id="1.10.555.10">
    <property type="entry name" value="Rho GTPase activation protein"/>
    <property type="match status" value="1"/>
</dbReference>
<feature type="region of interest" description="Disordered" evidence="1">
    <location>
        <begin position="118"/>
        <end position="142"/>
    </location>
</feature>
<dbReference type="OrthoDB" id="3196451at2759"/>
<dbReference type="SUPFAM" id="SSF48350">
    <property type="entry name" value="GTPase activation domain, GAP"/>
    <property type="match status" value="1"/>
</dbReference>
<evidence type="ECO:0000313" key="4">
    <source>
        <dbReference type="Proteomes" id="UP000031668"/>
    </source>
</evidence>
<reference evidence="3 4" key="1">
    <citation type="journal article" date="2014" name="Genome Biol. Evol.">
        <title>The genome of the myxosporean Thelohanellus kitauei shows adaptations to nutrient acquisition within its fish host.</title>
        <authorList>
            <person name="Yang Y."/>
            <person name="Xiong J."/>
            <person name="Zhou Z."/>
            <person name="Huo F."/>
            <person name="Miao W."/>
            <person name="Ran C."/>
            <person name="Liu Y."/>
            <person name="Zhang J."/>
            <person name="Feng J."/>
            <person name="Wang M."/>
            <person name="Wang M."/>
            <person name="Wang L."/>
            <person name="Yao B."/>
        </authorList>
    </citation>
    <scope>NUCLEOTIDE SEQUENCE [LARGE SCALE GENOMIC DNA]</scope>
    <source>
        <strain evidence="3">Wuqing</strain>
    </source>
</reference>
<feature type="domain" description="Rho-GAP" evidence="2">
    <location>
        <begin position="1"/>
        <end position="78"/>
    </location>
</feature>
<dbReference type="EMBL" id="JWZT01003936">
    <property type="protein sequence ID" value="KII65235.1"/>
    <property type="molecule type" value="Genomic_DNA"/>
</dbReference>
<proteinExistence type="predicted"/>
<sequence>MNRLWEDLASLNLSHRYCLFRLIKHFEIINSNKDRNLMPYYNIGVVFGPTLIESDAIDSPNTVEVLANILINSYELLNSEDFMSGIEELGVESEDSDHQKPIHYDIEDYTTNTLDIDYQPRSRSMSDSFATNPRKASKENQKHSSLLNLANEKVQQLAPSEQDSFDLPETKHSESIIPLIRNERDQTTNIIEPDLSTNLAVDEEMNETMMKKLRESLKPVIMEPKVTDAGIKESVVRPPVEQLTLRRSKKSKMLKLKIVPGLSNIFNLVEDE</sequence>
<organism evidence="3 4">
    <name type="scientific">Thelohanellus kitauei</name>
    <name type="common">Myxosporean</name>
    <dbReference type="NCBI Taxonomy" id="669202"/>
    <lineage>
        <taxon>Eukaryota</taxon>
        <taxon>Metazoa</taxon>
        <taxon>Cnidaria</taxon>
        <taxon>Myxozoa</taxon>
        <taxon>Myxosporea</taxon>
        <taxon>Bivalvulida</taxon>
        <taxon>Platysporina</taxon>
        <taxon>Myxobolidae</taxon>
        <taxon>Thelohanellus</taxon>
    </lineage>
</organism>
<dbReference type="GO" id="GO:0007165">
    <property type="term" value="P:signal transduction"/>
    <property type="evidence" value="ECO:0007669"/>
    <property type="project" value="InterPro"/>
</dbReference>
<gene>
    <name evidence="3" type="ORF">RF11_00279</name>
</gene>